<dbReference type="GO" id="GO:0008380">
    <property type="term" value="P:RNA splicing"/>
    <property type="evidence" value="ECO:0007669"/>
    <property type="project" value="UniProtKB-KW"/>
</dbReference>
<keyword evidence="6 10" id="KW-0694">RNA-binding</keyword>
<keyword evidence="14" id="KW-1185">Reference proteome</keyword>
<keyword evidence="9" id="KW-0687">Ribonucleoprotein</keyword>
<evidence type="ECO:0000256" key="9">
    <source>
        <dbReference type="ARBA" id="ARBA00023274"/>
    </source>
</evidence>
<dbReference type="CDD" id="cd12246">
    <property type="entry name" value="RRM1_U1A_like"/>
    <property type="match status" value="1"/>
</dbReference>
<keyword evidence="7" id="KW-0508">mRNA splicing</keyword>
<reference evidence="13" key="1">
    <citation type="journal article" date="2018" name="Mol. Biol. Evol.">
        <title>Broad Genomic Sampling Reveals a Smut Pathogenic Ancestry of the Fungal Clade Ustilaginomycotina.</title>
        <authorList>
            <person name="Kijpornyongpan T."/>
            <person name="Mondo S.J."/>
            <person name="Barry K."/>
            <person name="Sandor L."/>
            <person name="Lee J."/>
            <person name="Lipzen A."/>
            <person name="Pangilinan J."/>
            <person name="LaButti K."/>
            <person name="Hainaut M."/>
            <person name="Henrissat B."/>
            <person name="Grigoriev I.V."/>
            <person name="Spatafora J.W."/>
            <person name="Aime M.C."/>
        </authorList>
    </citation>
    <scope>NUCLEOTIDE SEQUENCE [LARGE SCALE GENOMIC DNA]</scope>
    <source>
        <strain evidence="13">MCA 4198</strain>
    </source>
</reference>
<dbReference type="GO" id="GO:0030532">
    <property type="term" value="C:small nuclear ribonucleoprotein complex"/>
    <property type="evidence" value="ECO:0007669"/>
    <property type="project" value="UniProtKB-ARBA"/>
</dbReference>
<dbReference type="InterPro" id="IPR012677">
    <property type="entry name" value="Nucleotide-bd_a/b_plait_sf"/>
</dbReference>
<dbReference type="GO" id="GO:0006397">
    <property type="term" value="P:mRNA processing"/>
    <property type="evidence" value="ECO:0007669"/>
    <property type="project" value="UniProtKB-KW"/>
</dbReference>
<organism evidence="13 14">
    <name type="scientific">Acaromyces ingoldii</name>
    <dbReference type="NCBI Taxonomy" id="215250"/>
    <lineage>
        <taxon>Eukaryota</taxon>
        <taxon>Fungi</taxon>
        <taxon>Dikarya</taxon>
        <taxon>Basidiomycota</taxon>
        <taxon>Ustilaginomycotina</taxon>
        <taxon>Exobasidiomycetes</taxon>
        <taxon>Exobasidiales</taxon>
        <taxon>Cryptobasidiaceae</taxon>
        <taxon>Acaromyces</taxon>
    </lineage>
</organism>
<accession>A0A316YKA5</accession>
<sequence>MGDEEEKPATDALPADANETIYVKNLNEGVKIDVLKKSLEALFSTYGPVLSVTAHSNLRMRGQAFIAFDNKEAAAKAIKEVVGFPLYGKPMQLAFAKTKSDAVVAKLNGGEESEASKKHKEARLEQKKRTRRGNEHRRRELAEKIAAKRAAAGETDGAAVVPAHKKQAIPSMPDEYLPPNKILFIHNVPEAVMRDDLDGLFRQYPGLIDVRVIPGRNVAFVEFTDSASSAVARDGLNNYNFGGSTEKLRITFAK</sequence>
<evidence type="ECO:0000256" key="1">
    <source>
        <dbReference type="ARBA" id="ARBA00004123"/>
    </source>
</evidence>
<feature type="region of interest" description="Disordered" evidence="11">
    <location>
        <begin position="110"/>
        <end position="139"/>
    </location>
</feature>
<dbReference type="RefSeq" id="XP_025376810.1">
    <property type="nucleotide sequence ID" value="XM_025518845.1"/>
</dbReference>
<dbReference type="OrthoDB" id="266020at2759"/>
<dbReference type="STRING" id="215250.A0A316YKA5"/>
<evidence type="ECO:0000313" key="14">
    <source>
        <dbReference type="Proteomes" id="UP000245768"/>
    </source>
</evidence>
<dbReference type="PANTHER" id="PTHR10501">
    <property type="entry name" value="U1 SMALL NUCLEAR RIBONUCLEOPROTEIN A/U2 SMALL NUCLEAR RIBONUCLEOPROTEIN B"/>
    <property type="match status" value="1"/>
</dbReference>
<feature type="domain" description="RRM" evidence="12">
    <location>
        <begin position="181"/>
        <end position="254"/>
    </location>
</feature>
<keyword evidence="8" id="KW-0539">Nucleus</keyword>
<dbReference type="CDD" id="cd12247">
    <property type="entry name" value="RRM2_U1A_like"/>
    <property type="match status" value="1"/>
</dbReference>
<dbReference type="Gene3D" id="3.30.70.330">
    <property type="match status" value="2"/>
</dbReference>
<dbReference type="Pfam" id="PF00076">
    <property type="entry name" value="RRM_1"/>
    <property type="match status" value="2"/>
</dbReference>
<dbReference type="AlphaFoldDB" id="A0A316YKA5"/>
<evidence type="ECO:0000256" key="7">
    <source>
        <dbReference type="ARBA" id="ARBA00023187"/>
    </source>
</evidence>
<evidence type="ECO:0000256" key="4">
    <source>
        <dbReference type="ARBA" id="ARBA00022728"/>
    </source>
</evidence>
<evidence type="ECO:0000256" key="10">
    <source>
        <dbReference type="PROSITE-ProRule" id="PRU00176"/>
    </source>
</evidence>
<protein>
    <recommendedName>
        <fullName evidence="12">RRM domain-containing protein</fullName>
    </recommendedName>
</protein>
<gene>
    <name evidence="13" type="ORF">FA10DRAFT_231180</name>
</gene>
<evidence type="ECO:0000259" key="12">
    <source>
        <dbReference type="PROSITE" id="PS50102"/>
    </source>
</evidence>
<dbReference type="InParanoid" id="A0A316YKA5"/>
<evidence type="ECO:0000256" key="3">
    <source>
        <dbReference type="ARBA" id="ARBA00022664"/>
    </source>
</evidence>
<feature type="domain" description="RRM" evidence="12">
    <location>
        <begin position="19"/>
        <end position="98"/>
    </location>
</feature>
<dbReference type="GO" id="GO:0003723">
    <property type="term" value="F:RNA binding"/>
    <property type="evidence" value="ECO:0007669"/>
    <property type="project" value="UniProtKB-UniRule"/>
</dbReference>
<dbReference type="InterPro" id="IPR000504">
    <property type="entry name" value="RRM_dom"/>
</dbReference>
<dbReference type="InterPro" id="IPR035979">
    <property type="entry name" value="RBD_domain_sf"/>
</dbReference>
<evidence type="ECO:0000256" key="8">
    <source>
        <dbReference type="ARBA" id="ARBA00023242"/>
    </source>
</evidence>
<dbReference type="SMART" id="SM00360">
    <property type="entry name" value="RRM"/>
    <property type="match status" value="2"/>
</dbReference>
<evidence type="ECO:0000256" key="2">
    <source>
        <dbReference type="ARBA" id="ARBA00007243"/>
    </source>
</evidence>
<proteinExistence type="inferred from homology"/>
<evidence type="ECO:0000256" key="11">
    <source>
        <dbReference type="SAM" id="MobiDB-lite"/>
    </source>
</evidence>
<dbReference type="GO" id="GO:0005681">
    <property type="term" value="C:spliceosomal complex"/>
    <property type="evidence" value="ECO:0007669"/>
    <property type="project" value="UniProtKB-KW"/>
</dbReference>
<evidence type="ECO:0000313" key="13">
    <source>
        <dbReference type="EMBL" id="PWN89612.1"/>
    </source>
</evidence>
<dbReference type="GeneID" id="37040761"/>
<keyword evidence="4" id="KW-0747">Spliceosome</keyword>
<evidence type="ECO:0000256" key="5">
    <source>
        <dbReference type="ARBA" id="ARBA00022737"/>
    </source>
</evidence>
<comment type="similarity">
    <text evidence="2">Belongs to the RRM U1 A/B'' family.</text>
</comment>
<comment type="subcellular location">
    <subcellularLocation>
        <location evidence="1">Nucleus</location>
    </subcellularLocation>
</comment>
<dbReference type="EMBL" id="KZ819637">
    <property type="protein sequence ID" value="PWN89612.1"/>
    <property type="molecule type" value="Genomic_DNA"/>
</dbReference>
<dbReference type="Proteomes" id="UP000245768">
    <property type="component" value="Unassembled WGS sequence"/>
</dbReference>
<dbReference type="PROSITE" id="PS50102">
    <property type="entry name" value="RRM"/>
    <property type="match status" value="2"/>
</dbReference>
<keyword evidence="5" id="KW-0677">Repeat</keyword>
<keyword evidence="3" id="KW-0507">mRNA processing</keyword>
<dbReference type="SUPFAM" id="SSF54928">
    <property type="entry name" value="RNA-binding domain, RBD"/>
    <property type="match status" value="1"/>
</dbReference>
<dbReference type="FunFam" id="3.30.70.330:FF:000039">
    <property type="entry name" value="U1 small nuclear ribonucleoprotein A"/>
    <property type="match status" value="1"/>
</dbReference>
<dbReference type="FunFam" id="3.30.70.330:FF:000029">
    <property type="entry name" value="U2 small nuclear ribonucleoprotein B"/>
    <property type="match status" value="1"/>
</dbReference>
<evidence type="ECO:0000256" key="6">
    <source>
        <dbReference type="ARBA" id="ARBA00022884"/>
    </source>
</evidence>
<name>A0A316YKA5_9BASI</name>
<dbReference type="FunCoup" id="A0A316YKA5">
    <property type="interactions" value="587"/>
</dbReference>